<proteinExistence type="predicted"/>
<dbReference type="SUPFAM" id="SSF54001">
    <property type="entry name" value="Cysteine proteinases"/>
    <property type="match status" value="1"/>
</dbReference>
<evidence type="ECO:0000313" key="1">
    <source>
        <dbReference type="EMBL" id="QNL31724.1"/>
    </source>
</evidence>
<dbReference type="InterPro" id="IPR038765">
    <property type="entry name" value="Papain-like_cys_pep_sf"/>
</dbReference>
<protein>
    <recommendedName>
        <fullName evidence="2">NlpC/P60 domain-containing protein</fullName>
    </recommendedName>
</protein>
<organism evidence="1">
    <name type="scientific">Bacteriophage sp</name>
    <dbReference type="NCBI Taxonomy" id="38018"/>
    <lineage>
        <taxon>Viruses</taxon>
    </lineage>
</organism>
<dbReference type="Gene3D" id="3.90.1720.10">
    <property type="entry name" value="endopeptidase domain like (from Nostoc punctiforme)"/>
    <property type="match status" value="1"/>
</dbReference>
<evidence type="ECO:0008006" key="2">
    <source>
        <dbReference type="Google" id="ProtNLM"/>
    </source>
</evidence>
<reference evidence="1" key="1">
    <citation type="submission" date="2020-07" db="EMBL/GenBank/DDBJ databases">
        <title>Dissolved microcystin release linked to lysis of a Microcystis spp. bloom in Lake Erie (USA) attributed to a novel cyanophage.</title>
        <authorList>
            <person name="McKindles K.M."/>
            <person name="Manes M.A."/>
            <person name="DeMarco J.R."/>
            <person name="McClure A."/>
            <person name="McKay R.M."/>
            <person name="Davis T.W."/>
            <person name="Bullerjahn G.S."/>
        </authorList>
    </citation>
    <scope>NUCLEOTIDE SEQUENCE</scope>
</reference>
<sequence length="106" mass="12037">MGISDYDIGQYDRWADGVDLIKEFTSECIPINDWEPGDILIFTIGKIPRHCGIVGVADNNLTLIHAYSTIGRCVEHNLDKVWLDRIFQGFALKSKDLYQTNVFSQS</sequence>
<name>A0A7G9A4Q1_9VIRU</name>
<accession>A0A7G9A4Q1</accession>
<dbReference type="EMBL" id="MT840189">
    <property type="protein sequence ID" value="QNL31724.1"/>
    <property type="molecule type" value="Genomic_DNA"/>
</dbReference>